<evidence type="ECO:0000256" key="1">
    <source>
        <dbReference type="SAM" id="Phobius"/>
    </source>
</evidence>
<keyword evidence="1" id="KW-0472">Membrane</keyword>
<proteinExistence type="predicted"/>
<protein>
    <submittedName>
        <fullName evidence="2">Uncharacterized protein</fullName>
    </submittedName>
</protein>
<feature type="transmembrane region" description="Helical" evidence="1">
    <location>
        <begin position="43"/>
        <end position="62"/>
    </location>
</feature>
<feature type="non-terminal residue" evidence="2">
    <location>
        <position position="1"/>
    </location>
</feature>
<accession>A0A034V9U6</accession>
<sequence length="102" mass="11790">CPVGHVCERVMGVPGRAISVAVGGQQQQQQQRWQRCSFSGYRWWWPAILLSIAFHFCIYAVADFRFLNESAGDVFSSVAKRFVRRVSEKCDYYVLKEISDKH</sequence>
<keyword evidence="1" id="KW-0812">Transmembrane</keyword>
<keyword evidence="1" id="KW-1133">Transmembrane helix</keyword>
<dbReference type="AlphaFoldDB" id="A0A034V9U6"/>
<evidence type="ECO:0000313" key="2">
    <source>
        <dbReference type="EMBL" id="JAC38318.1"/>
    </source>
</evidence>
<reference evidence="2" key="1">
    <citation type="journal article" date="2014" name="BMC Genomics">
        <title>Characterizing the developmental transcriptome of the oriental fruit fly, Bactrocera dorsalis (Diptera: Tephritidae) through comparative genomic analysis with Drosophila melanogaster utilizing modENCODE datasets.</title>
        <authorList>
            <person name="Geib S.M."/>
            <person name="Calla B."/>
            <person name="Hall B."/>
            <person name="Hou S."/>
            <person name="Manoukis N.C."/>
        </authorList>
    </citation>
    <scope>NUCLEOTIDE SEQUENCE</scope>
    <source>
        <strain evidence="2">Punador</strain>
    </source>
</reference>
<name>A0A034V9U6_BACDO</name>
<organism evidence="2">
    <name type="scientific">Bactrocera dorsalis</name>
    <name type="common">Oriental fruit fly</name>
    <name type="synonym">Dacus dorsalis</name>
    <dbReference type="NCBI Taxonomy" id="27457"/>
    <lineage>
        <taxon>Eukaryota</taxon>
        <taxon>Metazoa</taxon>
        <taxon>Ecdysozoa</taxon>
        <taxon>Arthropoda</taxon>
        <taxon>Hexapoda</taxon>
        <taxon>Insecta</taxon>
        <taxon>Pterygota</taxon>
        <taxon>Neoptera</taxon>
        <taxon>Endopterygota</taxon>
        <taxon>Diptera</taxon>
        <taxon>Brachycera</taxon>
        <taxon>Muscomorpha</taxon>
        <taxon>Tephritoidea</taxon>
        <taxon>Tephritidae</taxon>
        <taxon>Bactrocera</taxon>
        <taxon>Bactrocera</taxon>
    </lineage>
</organism>
<dbReference type="EMBL" id="GAKP01020634">
    <property type="protein sequence ID" value="JAC38318.1"/>
    <property type="molecule type" value="Transcribed_RNA"/>
</dbReference>